<feature type="region of interest" description="Disordered" evidence="1">
    <location>
        <begin position="146"/>
        <end position="567"/>
    </location>
</feature>
<feature type="compositionally biased region" description="Basic and acidic residues" evidence="1">
    <location>
        <begin position="301"/>
        <end position="312"/>
    </location>
</feature>
<proteinExistence type="predicted"/>
<feature type="compositionally biased region" description="Polar residues" evidence="1">
    <location>
        <begin position="409"/>
        <end position="418"/>
    </location>
</feature>
<feature type="compositionally biased region" description="Polar residues" evidence="1">
    <location>
        <begin position="525"/>
        <end position="537"/>
    </location>
</feature>
<feature type="compositionally biased region" description="Polar residues" evidence="1">
    <location>
        <begin position="550"/>
        <end position="567"/>
    </location>
</feature>
<evidence type="ECO:0000313" key="2">
    <source>
        <dbReference type="EMBL" id="GMM45972.1"/>
    </source>
</evidence>
<accession>A0AAV5R4M4</accession>
<feature type="compositionally biased region" description="Basic and acidic residues" evidence="1">
    <location>
        <begin position="262"/>
        <end position="285"/>
    </location>
</feature>
<organism evidence="2 3">
    <name type="scientific">Pichia kluyveri</name>
    <name type="common">Yeast</name>
    <dbReference type="NCBI Taxonomy" id="36015"/>
    <lineage>
        <taxon>Eukaryota</taxon>
        <taxon>Fungi</taxon>
        <taxon>Dikarya</taxon>
        <taxon>Ascomycota</taxon>
        <taxon>Saccharomycotina</taxon>
        <taxon>Pichiomycetes</taxon>
        <taxon>Pichiales</taxon>
        <taxon>Pichiaceae</taxon>
        <taxon>Pichia</taxon>
    </lineage>
</organism>
<feature type="compositionally biased region" description="Basic and acidic residues" evidence="1">
    <location>
        <begin position="227"/>
        <end position="241"/>
    </location>
</feature>
<comment type="caution">
    <text evidence="2">The sequence shown here is derived from an EMBL/GenBank/DDBJ whole genome shotgun (WGS) entry which is preliminary data.</text>
</comment>
<feature type="compositionally biased region" description="Polar residues" evidence="1">
    <location>
        <begin position="147"/>
        <end position="160"/>
    </location>
</feature>
<feature type="compositionally biased region" description="Basic and acidic residues" evidence="1">
    <location>
        <begin position="513"/>
        <end position="522"/>
    </location>
</feature>
<evidence type="ECO:0008006" key="4">
    <source>
        <dbReference type="Google" id="ProtNLM"/>
    </source>
</evidence>
<keyword evidence="3" id="KW-1185">Reference proteome</keyword>
<gene>
    <name evidence="2" type="ORF">DAPK24_025470</name>
</gene>
<dbReference type="AlphaFoldDB" id="A0AAV5R4M4"/>
<evidence type="ECO:0000256" key="1">
    <source>
        <dbReference type="SAM" id="MobiDB-lite"/>
    </source>
</evidence>
<dbReference type="Proteomes" id="UP001378960">
    <property type="component" value="Unassembled WGS sequence"/>
</dbReference>
<dbReference type="EMBL" id="BTGB01000003">
    <property type="protein sequence ID" value="GMM45972.1"/>
    <property type="molecule type" value="Genomic_DNA"/>
</dbReference>
<feature type="compositionally biased region" description="Basic and acidic residues" evidence="1">
    <location>
        <begin position="427"/>
        <end position="441"/>
    </location>
</feature>
<feature type="compositionally biased region" description="Acidic residues" evidence="1">
    <location>
        <begin position="449"/>
        <end position="467"/>
    </location>
</feature>
<sequence length="567" mass="64827">MWNNSNEAYLLKLLCFHKPVGENAEKLLTIIENKLNEKFESTNIKLDDIKSKINEYYDLKGLSELNITNTIDEVNVENKKQTKHVVIDEDKNKVFGELSSEKKMDNEKYDKEQEIVSNTDNLEQKAELDKAGEVQPVAGNTKKLAQIETSKNEPQPSNITAHDDLPEEEVAEKNDEVIVESKDDHKTEKEVKAKEDMSTQPEKDRSKEPNEKDENKVKEEEDEIVDSETKDNKDAYVKDEAAGGNEEEEEPAHLTRSQARKLHIDIQKETEQNEKKTLHFEETRRKSMTRNNSTDEGTQYKAEDDISDKDVSIHVITDEELSDSTPRRRGRRRLQMDDLTPRRSTRLNRKSIDSDSEAKNGKVETSSDEEPTEFIGRRTRCSSNTRNSESGNDDDPLRPLSKGRKRSTTNDIVESTTKQTRRTRSLSKHDDSKPIDTKNTKEAVVSNAEEVESQVEEGLDNDNSDGNEEGKDKEVEEEQDETNDEEGQESEQEESSAPRRSLRKRSIVANDDTIVKKQKAESPDPSITSLGTPSVTPTPKRRGRKPKSFYENSETEQNTPTRRSTRR</sequence>
<feature type="compositionally biased region" description="Acidic residues" evidence="1">
    <location>
        <begin position="475"/>
        <end position="494"/>
    </location>
</feature>
<protein>
    <recommendedName>
        <fullName evidence="4">Chromatin modification-related protein EAF7</fullName>
    </recommendedName>
</protein>
<feature type="compositionally biased region" description="Low complexity" evidence="1">
    <location>
        <begin position="381"/>
        <end position="390"/>
    </location>
</feature>
<feature type="compositionally biased region" description="Basic and acidic residues" evidence="1">
    <location>
        <begin position="171"/>
        <end position="219"/>
    </location>
</feature>
<evidence type="ECO:0000313" key="3">
    <source>
        <dbReference type="Proteomes" id="UP001378960"/>
    </source>
</evidence>
<reference evidence="2 3" key="1">
    <citation type="journal article" date="2023" name="Elife">
        <title>Identification of key yeast species and microbe-microbe interactions impacting larval growth of Drosophila in the wild.</title>
        <authorList>
            <person name="Mure A."/>
            <person name="Sugiura Y."/>
            <person name="Maeda R."/>
            <person name="Honda K."/>
            <person name="Sakurai N."/>
            <person name="Takahashi Y."/>
            <person name="Watada M."/>
            <person name="Katoh T."/>
            <person name="Gotoh A."/>
            <person name="Gotoh Y."/>
            <person name="Taniguchi I."/>
            <person name="Nakamura K."/>
            <person name="Hayashi T."/>
            <person name="Katayama T."/>
            <person name="Uemura T."/>
            <person name="Hattori Y."/>
        </authorList>
    </citation>
    <scope>NUCLEOTIDE SEQUENCE [LARGE SCALE GENOMIC DNA]</scope>
    <source>
        <strain evidence="2 3">PK-24</strain>
    </source>
</reference>
<feature type="compositionally biased region" description="Basic and acidic residues" evidence="1">
    <location>
        <begin position="350"/>
        <end position="362"/>
    </location>
</feature>
<name>A0AAV5R4M4_PICKL</name>